<proteinExistence type="predicted"/>
<dbReference type="SUPFAM" id="SSF81383">
    <property type="entry name" value="F-box domain"/>
    <property type="match status" value="1"/>
</dbReference>
<dbReference type="Proteomes" id="UP000663877">
    <property type="component" value="Unassembled WGS sequence"/>
</dbReference>
<dbReference type="EMBL" id="CAJNOM010000027">
    <property type="protein sequence ID" value="CAF0844532.1"/>
    <property type="molecule type" value="Genomic_DNA"/>
</dbReference>
<dbReference type="Gene3D" id="1.20.1280.50">
    <property type="match status" value="1"/>
</dbReference>
<evidence type="ECO:0000259" key="1">
    <source>
        <dbReference type="PROSITE" id="PS50181"/>
    </source>
</evidence>
<accession>A0A814ASM7</accession>
<evidence type="ECO:0000313" key="5">
    <source>
        <dbReference type="Proteomes" id="UP000663877"/>
    </source>
</evidence>
<dbReference type="CDD" id="cd09917">
    <property type="entry name" value="F-box_SF"/>
    <property type="match status" value="1"/>
</dbReference>
<comment type="caution">
    <text evidence="3">The sequence shown here is derived from an EMBL/GenBank/DDBJ whole genome shotgun (WGS) entry which is preliminary data.</text>
</comment>
<dbReference type="InterPro" id="IPR013320">
    <property type="entry name" value="ConA-like_dom_sf"/>
</dbReference>
<dbReference type="InterPro" id="IPR036047">
    <property type="entry name" value="F-box-like_dom_sf"/>
</dbReference>
<organism evidence="3 5">
    <name type="scientific">Adineta steineri</name>
    <dbReference type="NCBI Taxonomy" id="433720"/>
    <lineage>
        <taxon>Eukaryota</taxon>
        <taxon>Metazoa</taxon>
        <taxon>Spiralia</taxon>
        <taxon>Gnathifera</taxon>
        <taxon>Rotifera</taxon>
        <taxon>Eurotatoria</taxon>
        <taxon>Bdelloidea</taxon>
        <taxon>Adinetida</taxon>
        <taxon>Adinetidae</taxon>
        <taxon>Adineta</taxon>
    </lineage>
</organism>
<dbReference type="AlphaFoldDB" id="A0A814ASM7"/>
<protein>
    <recommendedName>
        <fullName evidence="1">F-box domain-containing protein</fullName>
    </recommendedName>
</protein>
<dbReference type="InterPro" id="IPR001810">
    <property type="entry name" value="F-box_dom"/>
</dbReference>
<dbReference type="EMBL" id="CAJNOI010000042">
    <property type="protein sequence ID" value="CAF0919221.1"/>
    <property type="molecule type" value="Genomic_DNA"/>
</dbReference>
<dbReference type="SMART" id="SM00256">
    <property type="entry name" value="FBOX"/>
    <property type="match status" value="1"/>
</dbReference>
<evidence type="ECO:0000313" key="3">
    <source>
        <dbReference type="EMBL" id="CAF0919221.1"/>
    </source>
</evidence>
<evidence type="ECO:0000313" key="2">
    <source>
        <dbReference type="EMBL" id="CAF0844532.1"/>
    </source>
</evidence>
<dbReference type="OrthoDB" id="9970076at2759"/>
<feature type="domain" description="F-box" evidence="1">
    <location>
        <begin position="5"/>
        <end position="52"/>
    </location>
</feature>
<dbReference type="Pfam" id="PF13385">
    <property type="entry name" value="Laminin_G_3"/>
    <property type="match status" value="1"/>
</dbReference>
<sequence length="316" mass="37185">MTDQLLSINDLPIELLSTIFQFIRPLETLLTVSCTCRHWRQIINSKWFLNKYSKSGISREQLIGWWKFENVNNIGFDSSGVVGNRYATLIGRPTIEDCFLGKCAVFDGRSSIHCRVNDKSEYQTDVYSVSIWFWADLSAWSRDQQESGWRTAIGSWNDWYPNNHAWLHLGFHVDMNISNQVMISAAQYVFKCQDSQKIEPCRWYHVVVRVNRNRQELWVNGQQVSNVDMTRADLRHEVRAPDRQFWDDSQWHMQKMHLPNVLCLGSKNNQDHNPWLGKIADVSVWRRWLKPFEIRALHQQQTSIDRVKLGSFVHGE</sequence>
<dbReference type="PROSITE" id="PS50181">
    <property type="entry name" value="FBOX"/>
    <property type="match status" value="1"/>
</dbReference>
<keyword evidence="4" id="KW-1185">Reference proteome</keyword>
<dbReference type="Proteomes" id="UP000663832">
    <property type="component" value="Unassembled WGS sequence"/>
</dbReference>
<reference evidence="3" key="1">
    <citation type="submission" date="2021-02" db="EMBL/GenBank/DDBJ databases">
        <authorList>
            <person name="Nowell W R."/>
        </authorList>
    </citation>
    <scope>NUCLEOTIDE SEQUENCE</scope>
</reference>
<dbReference type="Pfam" id="PF12937">
    <property type="entry name" value="F-box-like"/>
    <property type="match status" value="1"/>
</dbReference>
<gene>
    <name evidence="3" type="ORF">BJG266_LOCUS11433</name>
    <name evidence="2" type="ORF">QVE165_LOCUS6494</name>
</gene>
<evidence type="ECO:0000313" key="4">
    <source>
        <dbReference type="Proteomes" id="UP000663832"/>
    </source>
</evidence>
<dbReference type="SUPFAM" id="SSF49899">
    <property type="entry name" value="Concanavalin A-like lectins/glucanases"/>
    <property type="match status" value="1"/>
</dbReference>
<name>A0A814ASM7_9BILA</name>
<dbReference type="Gene3D" id="2.60.120.200">
    <property type="match status" value="1"/>
</dbReference>